<evidence type="ECO:0000256" key="5">
    <source>
        <dbReference type="ARBA" id="ARBA00022792"/>
    </source>
</evidence>
<evidence type="ECO:0000259" key="12">
    <source>
        <dbReference type="Pfam" id="PF02320"/>
    </source>
</evidence>
<protein>
    <recommendedName>
        <fullName evidence="11">Complex III subunit VI</fullName>
    </recommendedName>
    <alternativeName>
        <fullName evidence="10">Mitochondrial hinge protein</fullName>
    </alternativeName>
</protein>
<evidence type="ECO:0000313" key="13">
    <source>
        <dbReference type="EMBL" id="CCO15985.1"/>
    </source>
</evidence>
<dbReference type="Pfam" id="PF02320">
    <property type="entry name" value="UCR_hinge"/>
    <property type="match status" value="1"/>
</dbReference>
<organism evidence="13 14">
    <name type="scientific">Bathycoccus prasinos</name>
    <dbReference type="NCBI Taxonomy" id="41875"/>
    <lineage>
        <taxon>Eukaryota</taxon>
        <taxon>Viridiplantae</taxon>
        <taxon>Chlorophyta</taxon>
        <taxon>Mamiellophyceae</taxon>
        <taxon>Mamiellales</taxon>
        <taxon>Bathycoccaceae</taxon>
        <taxon>Bathycoccus</taxon>
    </lineage>
</organism>
<reference evidence="13 14" key="1">
    <citation type="submission" date="2011-10" db="EMBL/GenBank/DDBJ databases">
        <authorList>
            <person name="Genoscope - CEA"/>
        </authorList>
    </citation>
    <scope>NUCLEOTIDE SEQUENCE [LARGE SCALE GENOMIC DNA]</scope>
    <source>
        <strain evidence="13 14">RCC 1105</strain>
    </source>
</reference>
<proteinExistence type="inferred from homology"/>
<dbReference type="PANTHER" id="PTHR15336:SF0">
    <property type="entry name" value="CYTOCHROME B-C1 COMPLEX SUBUNIT 6, MITOCHONDRIAL"/>
    <property type="match status" value="1"/>
</dbReference>
<name>K8EU60_9CHLO</name>
<keyword evidence="6" id="KW-0249">Electron transport</keyword>
<dbReference type="GeneID" id="19016078"/>
<comment type="similarity">
    <text evidence="2">Belongs to the UQCRH/QCR6 family.</text>
</comment>
<dbReference type="eggNOG" id="KOG4763">
    <property type="taxonomic scope" value="Eukaryota"/>
</dbReference>
<evidence type="ECO:0000256" key="2">
    <source>
        <dbReference type="ARBA" id="ARBA00006498"/>
    </source>
</evidence>
<evidence type="ECO:0000256" key="9">
    <source>
        <dbReference type="ARBA" id="ARBA00023157"/>
    </source>
</evidence>
<evidence type="ECO:0000256" key="3">
    <source>
        <dbReference type="ARBA" id="ARBA00022448"/>
    </source>
</evidence>
<keyword evidence="5" id="KW-0999">Mitochondrion inner membrane</keyword>
<keyword evidence="8" id="KW-0472">Membrane</keyword>
<dbReference type="InterPro" id="IPR036811">
    <property type="entry name" value="Ubol_cytC_Rdtase_hinge_dom_sf"/>
</dbReference>
<dbReference type="KEGG" id="bpg:Bathy04g00520"/>
<evidence type="ECO:0000313" key="14">
    <source>
        <dbReference type="Proteomes" id="UP000198341"/>
    </source>
</evidence>
<dbReference type="EMBL" id="FO082275">
    <property type="protein sequence ID" value="CCO15985.1"/>
    <property type="molecule type" value="Genomic_DNA"/>
</dbReference>
<dbReference type="OrthoDB" id="405848at2759"/>
<sequence length="79" mass="8695">MGGGQIQVDIGDVDDPVDPKLQIEDLCKPKCDAFLKAYEACAERIEGDETGEKHCTGQYFDFWSCVDHCAVGPTMKHTS</sequence>
<comment type="subcellular location">
    <subcellularLocation>
        <location evidence="1">Mitochondrion inner membrane</location>
        <topology evidence="1">Peripheral membrane protein</topology>
        <orientation evidence="1">Intermembrane side</orientation>
    </subcellularLocation>
</comment>
<dbReference type="GO" id="GO:0006122">
    <property type="term" value="P:mitochondrial electron transport, ubiquinol to cytochrome c"/>
    <property type="evidence" value="ECO:0007669"/>
    <property type="project" value="InterPro"/>
</dbReference>
<dbReference type="Proteomes" id="UP000198341">
    <property type="component" value="Chromosome 4"/>
</dbReference>
<keyword evidence="9" id="KW-1015">Disulfide bond</keyword>
<dbReference type="STRING" id="41875.K8EU60"/>
<dbReference type="InterPro" id="IPR003422">
    <property type="entry name" value="Cyt_b-c1_6"/>
</dbReference>
<keyword evidence="4" id="KW-0679">Respiratory chain</keyword>
<keyword evidence="7" id="KW-0496">Mitochondrion</keyword>
<keyword evidence="3" id="KW-0813">Transport</keyword>
<dbReference type="SUPFAM" id="SSF81531">
    <property type="entry name" value="Non-heme 11 kDa protein of cytochrome bc1 complex (Ubiquinol-cytochrome c reductase)"/>
    <property type="match status" value="1"/>
</dbReference>
<evidence type="ECO:0000256" key="8">
    <source>
        <dbReference type="ARBA" id="ARBA00023136"/>
    </source>
</evidence>
<dbReference type="RefSeq" id="XP_007513460.1">
    <property type="nucleotide sequence ID" value="XM_007513398.1"/>
</dbReference>
<evidence type="ECO:0000256" key="6">
    <source>
        <dbReference type="ARBA" id="ARBA00022982"/>
    </source>
</evidence>
<evidence type="ECO:0000256" key="7">
    <source>
        <dbReference type="ARBA" id="ARBA00023128"/>
    </source>
</evidence>
<dbReference type="AlphaFoldDB" id="K8EU60"/>
<dbReference type="GO" id="GO:0005743">
    <property type="term" value="C:mitochondrial inner membrane"/>
    <property type="evidence" value="ECO:0007669"/>
    <property type="project" value="UniProtKB-SubCell"/>
</dbReference>
<dbReference type="FunFam" id="1.10.287.20:FF:000001">
    <property type="entry name" value="Cytochrome b-c1 complex subunit 6"/>
    <property type="match status" value="1"/>
</dbReference>
<feature type="domain" description="Ubiquinol-cytochrome C reductase hinge" evidence="12">
    <location>
        <begin position="18"/>
        <end position="71"/>
    </location>
</feature>
<dbReference type="Gene3D" id="1.10.287.20">
    <property type="entry name" value="Ubiquinol-cytochrome C reductase hinge domain"/>
    <property type="match status" value="1"/>
</dbReference>
<gene>
    <name evidence="13" type="ORF">Bathy04g00520</name>
</gene>
<dbReference type="InterPro" id="IPR023184">
    <property type="entry name" value="Ubol_cytC_Rdtase_hinge_dom"/>
</dbReference>
<keyword evidence="14" id="KW-1185">Reference proteome</keyword>
<dbReference type="PANTHER" id="PTHR15336">
    <property type="entry name" value="UBIQUINOL-CYTOCHROME C REDUCTASE COMPLEX 7.8 KDA PROTEIN"/>
    <property type="match status" value="1"/>
</dbReference>
<accession>K8EU60</accession>
<evidence type="ECO:0000256" key="10">
    <source>
        <dbReference type="ARBA" id="ARBA00044364"/>
    </source>
</evidence>
<evidence type="ECO:0000256" key="4">
    <source>
        <dbReference type="ARBA" id="ARBA00022660"/>
    </source>
</evidence>
<evidence type="ECO:0000256" key="11">
    <source>
        <dbReference type="ARBA" id="ARBA00076110"/>
    </source>
</evidence>
<evidence type="ECO:0000256" key="1">
    <source>
        <dbReference type="ARBA" id="ARBA00004137"/>
    </source>
</evidence>